<dbReference type="Proteomes" id="UP000540919">
    <property type="component" value="Unassembled WGS sequence"/>
</dbReference>
<gene>
    <name evidence="1" type="ORF">HV819_06470</name>
</gene>
<accession>A0ABX2NAD5</accession>
<keyword evidence="2" id="KW-1185">Reference proteome</keyword>
<reference evidence="1 2" key="1">
    <citation type="submission" date="2020-06" db="EMBL/GenBank/DDBJ databases">
        <title>Anaerococcus sp. nov., isolated form swine feces.</title>
        <authorList>
            <person name="Yu S."/>
        </authorList>
    </citation>
    <scope>NUCLEOTIDE SEQUENCE [LARGE SCALE GENOMIC DNA]</scope>
    <source>
        <strain evidence="1 2">AGMB00486</strain>
    </source>
</reference>
<proteinExistence type="predicted"/>
<comment type="caution">
    <text evidence="1">The sequence shown here is derived from an EMBL/GenBank/DDBJ whole genome shotgun (WGS) entry which is preliminary data.</text>
</comment>
<organism evidence="1 2">
    <name type="scientific">Anaerococcus faecalis</name>
    <dbReference type="NCBI Taxonomy" id="2742993"/>
    <lineage>
        <taxon>Bacteria</taxon>
        <taxon>Bacillati</taxon>
        <taxon>Bacillota</taxon>
        <taxon>Tissierellia</taxon>
        <taxon>Tissierellales</taxon>
        <taxon>Peptoniphilaceae</taxon>
        <taxon>Anaerococcus</taxon>
    </lineage>
</organism>
<evidence type="ECO:0000313" key="1">
    <source>
        <dbReference type="EMBL" id="NVF11628.1"/>
    </source>
</evidence>
<sequence length="83" mass="10435">MTNQELKRQTFLEATKRLEEKREKLYKEEPERKLYDEGKIGWNEYMEMYKKRKEVEREKYKDNQFYQDYDDGLITYDEFLALS</sequence>
<dbReference type="RefSeq" id="WP_176269773.1">
    <property type="nucleotide sequence ID" value="NZ_JABVBA010000006.1"/>
</dbReference>
<evidence type="ECO:0008006" key="3">
    <source>
        <dbReference type="Google" id="ProtNLM"/>
    </source>
</evidence>
<dbReference type="EMBL" id="JABVBA010000006">
    <property type="protein sequence ID" value="NVF11628.1"/>
    <property type="molecule type" value="Genomic_DNA"/>
</dbReference>
<name>A0ABX2NAD5_9FIRM</name>
<evidence type="ECO:0000313" key="2">
    <source>
        <dbReference type="Proteomes" id="UP000540919"/>
    </source>
</evidence>
<protein>
    <recommendedName>
        <fullName evidence="3">EF-hand domain-containing protein</fullName>
    </recommendedName>
</protein>